<dbReference type="Proteomes" id="UP001596201">
    <property type="component" value="Unassembled WGS sequence"/>
</dbReference>
<organism evidence="2 3">
    <name type="scientific">Salinirubrum litoreum</name>
    <dbReference type="NCBI Taxonomy" id="1126234"/>
    <lineage>
        <taxon>Archaea</taxon>
        <taxon>Methanobacteriati</taxon>
        <taxon>Methanobacteriota</taxon>
        <taxon>Stenosarchaea group</taxon>
        <taxon>Halobacteria</taxon>
        <taxon>Halobacteriales</taxon>
        <taxon>Haloferacaceae</taxon>
        <taxon>Salinirubrum</taxon>
    </lineage>
</organism>
<reference evidence="2 3" key="1">
    <citation type="journal article" date="2019" name="Int. J. Syst. Evol. Microbiol.">
        <title>The Global Catalogue of Microorganisms (GCM) 10K type strain sequencing project: providing services to taxonomists for standard genome sequencing and annotation.</title>
        <authorList>
            <consortium name="The Broad Institute Genomics Platform"/>
            <consortium name="The Broad Institute Genome Sequencing Center for Infectious Disease"/>
            <person name="Wu L."/>
            <person name="Ma J."/>
        </authorList>
    </citation>
    <scope>NUCLEOTIDE SEQUENCE [LARGE SCALE GENOMIC DNA]</scope>
    <source>
        <strain evidence="2 3">CGMCC 1.12237</strain>
    </source>
</reference>
<gene>
    <name evidence="2" type="ORF">ACFPJ5_14535</name>
</gene>
<name>A0ABD5RDM9_9EURY</name>
<sequence>MASSTRQQSTPATTRQTTPTLLYDAKCQICNRLAFQLREAADDLSLVALSDPEADRLLGQFYDDPDHDFYLVEDDTVRKGARALPKLRKLVGTRTLAGLVREYAEYKTQGSDCGGDHDHDHDHADDGGLLSRRTFSSGMSATALSVASPLLDLTSPPEKKGKQLKARPPNGLTTRVARITPDGDGGFTASVTEDASLVRDRTFTKDKDPMVQSQKKQPAKMEPADSGKIETTGAHQISTATLDVTPEHSNDALQQAIEVSGDTETTTGRMDRYGLVDDRDRFGLSLNFGRGPMVIDGESAVEETLSGKIHHDVPEKTVDFLQLETDYEADLAEHMDAYVVGMQALGDYYAGAKDTKMADLYGSLANRLAAVAPEFVDAVDGETTPVTNTLGISSVPHWSRYVESPTATSDTSTQSVTTEGTSCECGCCGLSCCSDCGCGCSICLGTEIGCGCGCCIIGCGGGCGCGCCICA</sequence>
<keyword evidence="3" id="KW-1185">Reference proteome</keyword>
<protein>
    <submittedName>
        <fullName evidence="2">DUF393 domain-containing protein</fullName>
    </submittedName>
</protein>
<dbReference type="RefSeq" id="WP_227230383.1">
    <property type="nucleotide sequence ID" value="NZ_JAJCVJ010000002.1"/>
</dbReference>
<evidence type="ECO:0000313" key="3">
    <source>
        <dbReference type="Proteomes" id="UP001596201"/>
    </source>
</evidence>
<feature type="region of interest" description="Disordered" evidence="1">
    <location>
        <begin position="150"/>
        <end position="188"/>
    </location>
</feature>
<dbReference type="AlphaFoldDB" id="A0ABD5RDM9"/>
<evidence type="ECO:0000313" key="2">
    <source>
        <dbReference type="EMBL" id="MFC5368150.1"/>
    </source>
</evidence>
<feature type="region of interest" description="Disordered" evidence="1">
    <location>
        <begin position="206"/>
        <end position="226"/>
    </location>
</feature>
<feature type="compositionally biased region" description="Basic and acidic residues" evidence="1">
    <location>
        <begin position="114"/>
        <end position="126"/>
    </location>
</feature>
<comment type="caution">
    <text evidence="2">The sequence shown here is derived from an EMBL/GenBank/DDBJ whole genome shotgun (WGS) entry which is preliminary data.</text>
</comment>
<feature type="region of interest" description="Disordered" evidence="1">
    <location>
        <begin position="111"/>
        <end position="131"/>
    </location>
</feature>
<proteinExistence type="predicted"/>
<dbReference type="EMBL" id="JBHSKX010000002">
    <property type="protein sequence ID" value="MFC5368150.1"/>
    <property type="molecule type" value="Genomic_DNA"/>
</dbReference>
<accession>A0ABD5RDM9</accession>
<evidence type="ECO:0000256" key="1">
    <source>
        <dbReference type="SAM" id="MobiDB-lite"/>
    </source>
</evidence>